<feature type="region of interest" description="Disordered" evidence="1">
    <location>
        <begin position="38"/>
        <end position="57"/>
    </location>
</feature>
<evidence type="ECO:0000256" key="1">
    <source>
        <dbReference type="SAM" id="MobiDB-lite"/>
    </source>
</evidence>
<comment type="caution">
    <text evidence="2">The sequence shown here is derived from an EMBL/GenBank/DDBJ whole genome shotgun (WGS) entry which is preliminary data.</text>
</comment>
<dbReference type="EMBL" id="QGKX02001347">
    <property type="protein sequence ID" value="KAF3523078.1"/>
    <property type="molecule type" value="Genomic_DNA"/>
</dbReference>
<accession>A0A8S9PP59</accession>
<protein>
    <submittedName>
        <fullName evidence="2">Uncharacterized protein</fullName>
    </submittedName>
</protein>
<evidence type="ECO:0000313" key="3">
    <source>
        <dbReference type="Proteomes" id="UP000712600"/>
    </source>
</evidence>
<gene>
    <name evidence="2" type="ORF">F2Q69_00049377</name>
</gene>
<evidence type="ECO:0000313" key="2">
    <source>
        <dbReference type="EMBL" id="KAF3523078.1"/>
    </source>
</evidence>
<sequence length="159" mass="17994">MEMDTRMGNMFTELNNKYDTLTIHIRKIDVQLAQTAESVKRQQGTLPGKTDKNPRTEHCNAIEQPFTETAPGAEERAEQPTSSAVTAPDEFAETPPSRVYWIFEFRLADFAPSVTKSLSHATELELSSFPITLDLLFYEYNSFSSLYVLGESFSNVKKD</sequence>
<proteinExistence type="predicted"/>
<feature type="region of interest" description="Disordered" evidence="1">
    <location>
        <begin position="63"/>
        <end position="90"/>
    </location>
</feature>
<dbReference type="AlphaFoldDB" id="A0A8S9PP59"/>
<dbReference type="Proteomes" id="UP000712600">
    <property type="component" value="Unassembled WGS sequence"/>
</dbReference>
<name>A0A8S9PP59_BRACR</name>
<organism evidence="2 3">
    <name type="scientific">Brassica cretica</name>
    <name type="common">Mustard</name>
    <dbReference type="NCBI Taxonomy" id="69181"/>
    <lineage>
        <taxon>Eukaryota</taxon>
        <taxon>Viridiplantae</taxon>
        <taxon>Streptophyta</taxon>
        <taxon>Embryophyta</taxon>
        <taxon>Tracheophyta</taxon>
        <taxon>Spermatophyta</taxon>
        <taxon>Magnoliopsida</taxon>
        <taxon>eudicotyledons</taxon>
        <taxon>Gunneridae</taxon>
        <taxon>Pentapetalae</taxon>
        <taxon>rosids</taxon>
        <taxon>malvids</taxon>
        <taxon>Brassicales</taxon>
        <taxon>Brassicaceae</taxon>
        <taxon>Brassiceae</taxon>
        <taxon>Brassica</taxon>
    </lineage>
</organism>
<reference evidence="2" key="1">
    <citation type="submission" date="2019-12" db="EMBL/GenBank/DDBJ databases">
        <title>Genome sequencing and annotation of Brassica cretica.</title>
        <authorList>
            <person name="Studholme D.J."/>
            <person name="Sarris P."/>
        </authorList>
    </citation>
    <scope>NUCLEOTIDE SEQUENCE</scope>
    <source>
        <strain evidence="2">PFS-109/04</strain>
        <tissue evidence="2">Leaf</tissue>
    </source>
</reference>